<organism evidence="6 7">
    <name type="scientific">Microbotryum silenes-dioicae</name>
    <dbReference type="NCBI Taxonomy" id="796604"/>
    <lineage>
        <taxon>Eukaryota</taxon>
        <taxon>Fungi</taxon>
        <taxon>Dikarya</taxon>
        <taxon>Basidiomycota</taxon>
        <taxon>Pucciniomycotina</taxon>
        <taxon>Microbotryomycetes</taxon>
        <taxon>Microbotryales</taxon>
        <taxon>Microbotryaceae</taxon>
        <taxon>Microbotryum</taxon>
    </lineage>
</organism>
<reference evidence="6 7" key="1">
    <citation type="submission" date="2016-11" db="EMBL/GenBank/DDBJ databases">
        <authorList>
            <person name="Jaros S."/>
            <person name="Januszkiewicz K."/>
            <person name="Wedrychowicz H."/>
        </authorList>
    </citation>
    <scope>NUCLEOTIDE SEQUENCE [LARGE SCALE GENOMIC DNA]</scope>
</reference>
<dbReference type="AlphaFoldDB" id="A0A2X0NQG6"/>
<evidence type="ECO:0000256" key="3">
    <source>
        <dbReference type="ARBA" id="ARBA00022801"/>
    </source>
</evidence>
<keyword evidence="4" id="KW-0269">Exonuclease</keyword>
<dbReference type="Pfam" id="PF00929">
    <property type="entry name" value="RNase_T"/>
    <property type="match status" value="1"/>
</dbReference>
<dbReference type="SMART" id="SM00479">
    <property type="entry name" value="EXOIII"/>
    <property type="match status" value="1"/>
</dbReference>
<dbReference type="Proteomes" id="UP000249464">
    <property type="component" value="Unassembled WGS sequence"/>
</dbReference>
<evidence type="ECO:0000256" key="1">
    <source>
        <dbReference type="ARBA" id="ARBA00009921"/>
    </source>
</evidence>
<keyword evidence="2" id="KW-0540">Nuclease</keyword>
<keyword evidence="7" id="KW-1185">Reference proteome</keyword>
<comment type="similarity">
    <text evidence="1">Belongs to the oligoribonuclease family.</text>
</comment>
<keyword evidence="3" id="KW-0378">Hydrolase</keyword>
<dbReference type="GO" id="GO:0000175">
    <property type="term" value="F:3'-5'-RNA exonuclease activity"/>
    <property type="evidence" value="ECO:0007669"/>
    <property type="project" value="InterPro"/>
</dbReference>
<evidence type="ECO:0000313" key="7">
    <source>
        <dbReference type="Proteomes" id="UP000249464"/>
    </source>
</evidence>
<dbReference type="Gene3D" id="3.30.420.10">
    <property type="entry name" value="Ribonuclease H-like superfamily/Ribonuclease H"/>
    <property type="match status" value="1"/>
</dbReference>
<protein>
    <submittedName>
        <fullName evidence="6">BQ5605_C015g07751 protein</fullName>
    </submittedName>
</protein>
<sequence length="224" mass="25150">MSPSGPCQGRLLWIGAEMPIDGQHATLESRILEYRGNCEMTGLNPYLPPPTLGQGEPFQPDRILEIAMIATDTDLRPLDEGLEMIVRTERHVLDSMNDWCIKQHGQTGLTKACLDSPHSLKDVDAACRAYVTRHFDAPAVIAGNSVHADLGFIRKDLPFLSSTLHYRIVDVSSLKILVAQWYPSAPKPPKEKSDSQHRAMSDIRDSIEELKHYRCHFFVDTDSQ</sequence>
<dbReference type="NCBIfam" id="NF003765">
    <property type="entry name" value="PRK05359.1"/>
    <property type="match status" value="1"/>
</dbReference>
<dbReference type="InterPro" id="IPR012337">
    <property type="entry name" value="RNaseH-like_sf"/>
</dbReference>
<feature type="domain" description="Exonuclease" evidence="5">
    <location>
        <begin position="38"/>
        <end position="219"/>
    </location>
</feature>
<dbReference type="InterPro" id="IPR022894">
    <property type="entry name" value="Oligoribonuclease"/>
</dbReference>
<evidence type="ECO:0000256" key="2">
    <source>
        <dbReference type="ARBA" id="ARBA00022722"/>
    </source>
</evidence>
<evidence type="ECO:0000259" key="5">
    <source>
        <dbReference type="SMART" id="SM00479"/>
    </source>
</evidence>
<dbReference type="InterPro" id="IPR013520">
    <property type="entry name" value="Ribonucl_H"/>
</dbReference>
<proteinExistence type="inferred from homology"/>
<accession>A0A2X0NQG6</accession>
<dbReference type="PANTHER" id="PTHR11046">
    <property type="entry name" value="OLIGORIBONUCLEASE, MITOCHONDRIAL"/>
    <property type="match status" value="1"/>
</dbReference>
<dbReference type="PANTHER" id="PTHR11046:SF0">
    <property type="entry name" value="OLIGORIBONUCLEASE, MITOCHONDRIAL"/>
    <property type="match status" value="1"/>
</dbReference>
<evidence type="ECO:0000256" key="4">
    <source>
        <dbReference type="ARBA" id="ARBA00022839"/>
    </source>
</evidence>
<dbReference type="STRING" id="796604.A0A2X0NQG6"/>
<dbReference type="GO" id="GO:0005739">
    <property type="term" value="C:mitochondrion"/>
    <property type="evidence" value="ECO:0007669"/>
    <property type="project" value="TreeGrafter"/>
</dbReference>
<evidence type="ECO:0000313" key="6">
    <source>
        <dbReference type="EMBL" id="SGY17330.1"/>
    </source>
</evidence>
<dbReference type="InterPro" id="IPR036397">
    <property type="entry name" value="RNaseH_sf"/>
</dbReference>
<dbReference type="GO" id="GO:0003676">
    <property type="term" value="F:nucleic acid binding"/>
    <property type="evidence" value="ECO:0007669"/>
    <property type="project" value="InterPro"/>
</dbReference>
<gene>
    <name evidence="6" type="primary">BQ5605_C015g07751</name>
    <name evidence="6" type="ORF">BQ5605_C015G07751</name>
</gene>
<dbReference type="SUPFAM" id="SSF53098">
    <property type="entry name" value="Ribonuclease H-like"/>
    <property type="match status" value="1"/>
</dbReference>
<dbReference type="CDD" id="cd06135">
    <property type="entry name" value="Orn"/>
    <property type="match status" value="1"/>
</dbReference>
<name>A0A2X0NQG6_9BASI</name>
<dbReference type="EMBL" id="FQNC01000015">
    <property type="protein sequence ID" value="SGY17330.1"/>
    <property type="molecule type" value="Genomic_DNA"/>
</dbReference>